<evidence type="ECO:0000313" key="3">
    <source>
        <dbReference type="EMBL" id="QGU95397.1"/>
    </source>
</evidence>
<evidence type="ECO:0000259" key="2">
    <source>
        <dbReference type="Pfam" id="PF02517"/>
    </source>
</evidence>
<evidence type="ECO:0000313" key="4">
    <source>
        <dbReference type="Proteomes" id="UP000422764"/>
    </source>
</evidence>
<keyword evidence="3" id="KW-0645">Protease</keyword>
<keyword evidence="3" id="KW-0378">Hydrolase</keyword>
<keyword evidence="4" id="KW-1185">Reference proteome</keyword>
<dbReference type="GO" id="GO:0008237">
    <property type="term" value="F:metallopeptidase activity"/>
    <property type="evidence" value="ECO:0007669"/>
    <property type="project" value="UniProtKB-KW"/>
</dbReference>
<keyword evidence="3" id="KW-0482">Metalloprotease</keyword>
<sequence>MKKLYERKAVLHSLVWLGLYLVLNTITDNIAGAMSIDFNLITAIPNLVLAIICFFYLKSTGIAGDIGLLAKSVEKPSVMLYYIPLLVLPFLNLFYGINTSLSATEVIFLLIMYISVGFMEEIIFRGLMFKALVKKWNHYVVVIFISFTFAMGHIVSMTAIGQSGMDTVLQIANALVVGFMFMVVILASGNLTICVIAHILYNFIGNISMADSSHIEIIVINTVITALYFVYLIFRGKNTKVYFNSANSLQNF</sequence>
<gene>
    <name evidence="3" type="ORF">GOM49_10115</name>
</gene>
<proteinExistence type="predicted"/>
<feature type="transmembrane region" description="Helical" evidence="1">
    <location>
        <begin position="103"/>
        <end position="124"/>
    </location>
</feature>
<dbReference type="GO" id="GO:0004175">
    <property type="term" value="F:endopeptidase activity"/>
    <property type="evidence" value="ECO:0007669"/>
    <property type="project" value="UniProtKB-ARBA"/>
</dbReference>
<feature type="domain" description="CAAX prenyl protease 2/Lysostaphin resistance protein A-like" evidence="2">
    <location>
        <begin position="105"/>
        <end position="204"/>
    </location>
</feature>
<dbReference type="EMBL" id="CP046522">
    <property type="protein sequence ID" value="QGU95397.1"/>
    <property type="molecule type" value="Genomic_DNA"/>
</dbReference>
<feature type="transmembrane region" description="Helical" evidence="1">
    <location>
        <begin position="38"/>
        <end position="57"/>
    </location>
</feature>
<dbReference type="AlphaFoldDB" id="A0A6I6F4C7"/>
<feature type="transmembrane region" description="Helical" evidence="1">
    <location>
        <begin position="78"/>
        <end position="97"/>
    </location>
</feature>
<name>A0A6I6F4C7_9CLOT</name>
<evidence type="ECO:0000256" key="1">
    <source>
        <dbReference type="SAM" id="Phobius"/>
    </source>
</evidence>
<reference evidence="3 4" key="1">
    <citation type="submission" date="2019-12" db="EMBL/GenBank/DDBJ databases">
        <title>Genome sequenceing of Clostridium bovifaecis.</title>
        <authorList>
            <person name="Yao Y."/>
        </authorList>
    </citation>
    <scope>NUCLEOTIDE SEQUENCE [LARGE SCALE GENOMIC DNA]</scope>
    <source>
        <strain evidence="3 4">BXX</strain>
    </source>
</reference>
<dbReference type="GO" id="GO:0006508">
    <property type="term" value="P:proteolysis"/>
    <property type="evidence" value="ECO:0007669"/>
    <property type="project" value="UniProtKB-KW"/>
</dbReference>
<accession>A0A6I6F4C7</accession>
<feature type="transmembrane region" description="Helical" evidence="1">
    <location>
        <begin position="9"/>
        <end position="26"/>
    </location>
</feature>
<feature type="transmembrane region" description="Helical" evidence="1">
    <location>
        <begin position="215"/>
        <end position="234"/>
    </location>
</feature>
<keyword evidence="1" id="KW-0472">Membrane</keyword>
<keyword evidence="1" id="KW-0812">Transmembrane</keyword>
<protein>
    <submittedName>
        <fullName evidence="3">CPBP family intramembrane metalloprotease</fullName>
    </submittedName>
</protein>
<dbReference type="Pfam" id="PF02517">
    <property type="entry name" value="Rce1-like"/>
    <property type="match status" value="1"/>
</dbReference>
<feature type="transmembrane region" description="Helical" evidence="1">
    <location>
        <begin position="175"/>
        <end position="203"/>
    </location>
</feature>
<organism evidence="3 4">
    <name type="scientific">Clostridium bovifaecis</name>
    <dbReference type="NCBI Taxonomy" id="2184719"/>
    <lineage>
        <taxon>Bacteria</taxon>
        <taxon>Bacillati</taxon>
        <taxon>Bacillota</taxon>
        <taxon>Clostridia</taxon>
        <taxon>Eubacteriales</taxon>
        <taxon>Clostridiaceae</taxon>
        <taxon>Clostridium</taxon>
    </lineage>
</organism>
<dbReference type="InterPro" id="IPR003675">
    <property type="entry name" value="Rce1/LyrA-like_dom"/>
</dbReference>
<dbReference type="Proteomes" id="UP000422764">
    <property type="component" value="Chromosome"/>
</dbReference>
<keyword evidence="1" id="KW-1133">Transmembrane helix</keyword>
<dbReference type="GO" id="GO:0080120">
    <property type="term" value="P:CAAX-box protein maturation"/>
    <property type="evidence" value="ECO:0007669"/>
    <property type="project" value="UniProtKB-ARBA"/>
</dbReference>
<feature type="transmembrane region" description="Helical" evidence="1">
    <location>
        <begin position="136"/>
        <end position="155"/>
    </location>
</feature>